<keyword evidence="2" id="KW-0808">Transferase</keyword>
<evidence type="ECO:0000313" key="11">
    <source>
        <dbReference type="Proteomes" id="UP000005824"/>
    </source>
</evidence>
<dbReference type="Pfam" id="PF00370">
    <property type="entry name" value="FGGY_N"/>
    <property type="match status" value="1"/>
</dbReference>
<sequence length="496" mass="54495">MPGGMASLPSYHIACDLGAESGRVMLGTFDGQRLKLEEIHRFPNGPVRVHDSLRWNLLGIYREILQGLRMAAQRGHPIASIGVDSWAIDYAFIRGQEPLLRIPYHYRSARREAAFRAARNPDFERLVFGETGIQFMPINTLYALLADQAEDVMLLNTAERLLLVADWIHYLLCGRAVAEATNASTTQLFDPRTHKWSDKLISHFGFPRQLFPEIVPPGTVLGPLLPDVRAETGLSPIPVVAGCTHDTAAAVAAVPAQGDDWAYLSSGTWSLIGVELPAPLMNDAARAANFTNEVGYGGTIRFLKNIIGLWLLQECRRIWAREGHDHDYASLTPLAAAARPLRSLIQPNDPRFHSPTDMPAEIRAFCRETGQPEPQTPGEFARCIFDSLALLYAAKLEEMERLTGRKVRVLHIVGGGSKNELLNQLAADATGRTVVAGPVEATALGNVLSQLLALDSLPDLAAGRAVIRESFATIRYEPRPDDAWEAAHTRFAQLPG</sequence>
<accession>B4D2D1</accession>
<feature type="domain" description="Carbohydrate kinase FGGY C-terminal" evidence="9">
    <location>
        <begin position="262"/>
        <end position="453"/>
    </location>
</feature>
<reference evidence="10 11" key="1">
    <citation type="journal article" date="2011" name="J. Bacteriol.">
        <title>Genome sequence of Chthoniobacter flavus Ellin428, an aerobic heterotrophic soil bacterium.</title>
        <authorList>
            <person name="Kant R."/>
            <person name="van Passel M.W."/>
            <person name="Palva A."/>
            <person name="Lucas S."/>
            <person name="Lapidus A."/>
            <person name="Glavina Del Rio T."/>
            <person name="Dalin E."/>
            <person name="Tice H."/>
            <person name="Bruce D."/>
            <person name="Goodwin L."/>
            <person name="Pitluck S."/>
            <person name="Larimer F.W."/>
            <person name="Land M.L."/>
            <person name="Hauser L."/>
            <person name="Sangwan P."/>
            <person name="de Vos W.M."/>
            <person name="Janssen P.H."/>
            <person name="Smidt H."/>
        </authorList>
    </citation>
    <scope>NUCLEOTIDE SEQUENCE [LARGE SCALE GENOMIC DNA]</scope>
    <source>
        <strain evidence="10 11">Ellin428</strain>
    </source>
</reference>
<dbReference type="GO" id="GO:0019301">
    <property type="term" value="P:rhamnose catabolic process"/>
    <property type="evidence" value="ECO:0007669"/>
    <property type="project" value="InterPro"/>
</dbReference>
<dbReference type="GO" id="GO:0005524">
    <property type="term" value="F:ATP binding"/>
    <property type="evidence" value="ECO:0007669"/>
    <property type="project" value="UniProtKB-KW"/>
</dbReference>
<evidence type="ECO:0000256" key="3">
    <source>
        <dbReference type="ARBA" id="ARBA00022741"/>
    </source>
</evidence>
<keyword evidence="4 10" id="KW-0418">Kinase</keyword>
<dbReference type="Gene3D" id="3.30.420.40">
    <property type="match status" value="2"/>
</dbReference>
<dbReference type="EMBL" id="ABVL01000008">
    <property type="protein sequence ID" value="EDY19371.1"/>
    <property type="molecule type" value="Genomic_DNA"/>
</dbReference>
<evidence type="ECO:0000313" key="10">
    <source>
        <dbReference type="EMBL" id="EDY19371.1"/>
    </source>
</evidence>
<feature type="domain" description="Carbohydrate kinase FGGY N-terminal" evidence="8">
    <location>
        <begin position="54"/>
        <end position="251"/>
    </location>
</feature>
<evidence type="ECO:0000256" key="7">
    <source>
        <dbReference type="ARBA" id="ARBA00023308"/>
    </source>
</evidence>
<dbReference type="GO" id="GO:0008993">
    <property type="term" value="F:rhamnulokinase activity"/>
    <property type="evidence" value="ECO:0007669"/>
    <property type="project" value="InterPro"/>
</dbReference>
<protein>
    <submittedName>
        <fullName evidence="10">Carbohydrate kinase FGGY</fullName>
    </submittedName>
</protein>
<comment type="similarity">
    <text evidence="1">Belongs to the FGGY kinase family.</text>
</comment>
<dbReference type="InterPro" id="IPR018485">
    <property type="entry name" value="FGGY_C"/>
</dbReference>
<dbReference type="InParanoid" id="B4D2D1"/>
<dbReference type="PANTHER" id="PTHR10196:SF93">
    <property type="entry name" value="L-RHAMNULOKINASE"/>
    <property type="match status" value="1"/>
</dbReference>
<dbReference type="InterPro" id="IPR013449">
    <property type="entry name" value="Rhamnulokinase"/>
</dbReference>
<keyword evidence="3" id="KW-0547">Nucleotide-binding</keyword>
<gene>
    <name evidence="10" type="ORF">CfE428DRAFT_3056</name>
</gene>
<dbReference type="GO" id="GO:0004370">
    <property type="term" value="F:glycerol kinase activity"/>
    <property type="evidence" value="ECO:0007669"/>
    <property type="project" value="TreeGrafter"/>
</dbReference>
<organism evidence="10 11">
    <name type="scientific">Chthoniobacter flavus Ellin428</name>
    <dbReference type="NCBI Taxonomy" id="497964"/>
    <lineage>
        <taxon>Bacteria</taxon>
        <taxon>Pseudomonadati</taxon>
        <taxon>Verrucomicrobiota</taxon>
        <taxon>Spartobacteria</taxon>
        <taxon>Chthoniobacterales</taxon>
        <taxon>Chthoniobacteraceae</taxon>
        <taxon>Chthoniobacter</taxon>
    </lineage>
</organism>
<evidence type="ECO:0000256" key="6">
    <source>
        <dbReference type="ARBA" id="ARBA00023157"/>
    </source>
</evidence>
<evidence type="ECO:0000259" key="9">
    <source>
        <dbReference type="Pfam" id="PF02782"/>
    </source>
</evidence>
<dbReference type="STRING" id="497964.CfE428DRAFT_3056"/>
<evidence type="ECO:0000256" key="1">
    <source>
        <dbReference type="ARBA" id="ARBA00009156"/>
    </source>
</evidence>
<dbReference type="GO" id="GO:0005829">
    <property type="term" value="C:cytosol"/>
    <property type="evidence" value="ECO:0007669"/>
    <property type="project" value="TreeGrafter"/>
</dbReference>
<dbReference type="SUPFAM" id="SSF53067">
    <property type="entry name" value="Actin-like ATPase domain"/>
    <property type="match status" value="2"/>
</dbReference>
<name>B4D2D1_9BACT</name>
<dbReference type="Pfam" id="PF02782">
    <property type="entry name" value="FGGY_C"/>
    <property type="match status" value="1"/>
</dbReference>
<comment type="caution">
    <text evidence="10">The sequence shown here is derived from an EMBL/GenBank/DDBJ whole genome shotgun (WGS) entry which is preliminary data.</text>
</comment>
<evidence type="ECO:0000256" key="5">
    <source>
        <dbReference type="ARBA" id="ARBA00022840"/>
    </source>
</evidence>
<evidence type="ECO:0000256" key="2">
    <source>
        <dbReference type="ARBA" id="ARBA00022679"/>
    </source>
</evidence>
<dbReference type="GO" id="GO:0006071">
    <property type="term" value="P:glycerol metabolic process"/>
    <property type="evidence" value="ECO:0007669"/>
    <property type="project" value="TreeGrafter"/>
</dbReference>
<dbReference type="FunCoup" id="B4D2D1">
    <property type="interactions" value="124"/>
</dbReference>
<evidence type="ECO:0000256" key="4">
    <source>
        <dbReference type="ARBA" id="ARBA00022777"/>
    </source>
</evidence>
<keyword evidence="7" id="KW-0684">Rhamnose metabolism</keyword>
<dbReference type="CDD" id="cd07771">
    <property type="entry name" value="ASKHA_NBD_FGGY_RhaB-like"/>
    <property type="match status" value="1"/>
</dbReference>
<dbReference type="eggNOG" id="COG1070">
    <property type="taxonomic scope" value="Bacteria"/>
</dbReference>
<evidence type="ECO:0000259" key="8">
    <source>
        <dbReference type="Pfam" id="PF00370"/>
    </source>
</evidence>
<keyword evidence="6" id="KW-1015">Disulfide bond</keyword>
<dbReference type="AlphaFoldDB" id="B4D2D1"/>
<keyword evidence="5" id="KW-0067">ATP-binding</keyword>
<keyword evidence="11" id="KW-1185">Reference proteome</keyword>
<dbReference type="InterPro" id="IPR018484">
    <property type="entry name" value="FGGY_N"/>
</dbReference>
<dbReference type="PANTHER" id="PTHR10196">
    <property type="entry name" value="SUGAR KINASE"/>
    <property type="match status" value="1"/>
</dbReference>
<dbReference type="InterPro" id="IPR043129">
    <property type="entry name" value="ATPase_NBD"/>
</dbReference>
<dbReference type="Proteomes" id="UP000005824">
    <property type="component" value="Unassembled WGS sequence"/>
</dbReference>
<proteinExistence type="inferred from homology"/>